<dbReference type="AlphaFoldDB" id="A0A0J7YNA7"/>
<evidence type="ECO:0000313" key="1">
    <source>
        <dbReference type="EMBL" id="KMS65067.1"/>
    </source>
</evidence>
<keyword evidence="2" id="KW-1185">Reference proteome</keyword>
<reference evidence="1 2" key="1">
    <citation type="journal article" date="2014" name="Nature">
        <title>The genome of the recently domesticated crop plant sugar beet (Beta vulgaris).</title>
        <authorList>
            <person name="Dohm J.C."/>
            <person name="Minoche A.E."/>
            <person name="Holtgrawe D."/>
            <person name="Capella-Gutierrez S."/>
            <person name="Zakrzewski F."/>
            <person name="Tafer H."/>
            <person name="Rupp O."/>
            <person name="Sorensen T.R."/>
            <person name="Stracke R."/>
            <person name="Reinhardt R."/>
            <person name="Goesmann A."/>
            <person name="Kraft T."/>
            <person name="Schulz B."/>
            <person name="Stadler P.F."/>
            <person name="Schmidt T."/>
            <person name="Gabaldon T."/>
            <person name="Lehrach H."/>
            <person name="Weisshaar B."/>
            <person name="Himmelbauer H."/>
        </authorList>
    </citation>
    <scope>NUCLEOTIDE SEQUENCE [LARGE SCALE GENOMIC DNA]</scope>
    <source>
        <tissue evidence="1">Taproot</tissue>
    </source>
</reference>
<evidence type="ECO:0000313" key="2">
    <source>
        <dbReference type="Proteomes" id="UP000035740"/>
    </source>
</evidence>
<protein>
    <submittedName>
        <fullName evidence="1">Uncharacterized protein</fullName>
    </submittedName>
</protein>
<dbReference type="Gramene" id="KMS65067">
    <property type="protein sequence ID" value="KMS65067"/>
    <property type="gene ID" value="BVRB_039780"/>
</dbReference>
<dbReference type="EMBL" id="KQ115410">
    <property type="protein sequence ID" value="KMS65067.1"/>
    <property type="molecule type" value="Genomic_DNA"/>
</dbReference>
<name>A0A0J7YNA7_BETVV</name>
<gene>
    <name evidence="1" type="ORF">BVRB_039780</name>
</gene>
<dbReference type="Proteomes" id="UP000035740">
    <property type="component" value="Unassembled WGS sequence"/>
</dbReference>
<accession>A0A0J7YNA7</accession>
<proteinExistence type="predicted"/>
<feature type="non-terminal residue" evidence="1">
    <location>
        <position position="1"/>
    </location>
</feature>
<sequence>LHPFRCADFTHSLENVLQYNEQQYYDEVDWNTEAVALSQWTNPRSESMTV</sequence>
<organism evidence="1 2">
    <name type="scientific">Beta vulgaris subsp. vulgaris</name>
    <name type="common">Beet</name>
    <dbReference type="NCBI Taxonomy" id="3555"/>
    <lineage>
        <taxon>Eukaryota</taxon>
        <taxon>Viridiplantae</taxon>
        <taxon>Streptophyta</taxon>
        <taxon>Embryophyta</taxon>
        <taxon>Tracheophyta</taxon>
        <taxon>Spermatophyta</taxon>
        <taxon>Magnoliopsida</taxon>
        <taxon>eudicotyledons</taxon>
        <taxon>Gunneridae</taxon>
        <taxon>Pentapetalae</taxon>
        <taxon>Caryophyllales</taxon>
        <taxon>Chenopodiaceae</taxon>
        <taxon>Betoideae</taxon>
        <taxon>Beta</taxon>
    </lineage>
</organism>